<reference evidence="4 5" key="1">
    <citation type="submission" date="2018-09" db="EMBL/GenBank/DDBJ databases">
        <title>Roseovarius spongiae sp. nov., isolated from a marine sponge.</title>
        <authorList>
            <person name="Zhuang L."/>
            <person name="Luo L."/>
        </authorList>
    </citation>
    <scope>NUCLEOTIDE SEQUENCE [LARGE SCALE GENOMIC DNA]</scope>
    <source>
        <strain evidence="4 5">HN-E21</strain>
    </source>
</reference>
<evidence type="ECO:0000313" key="5">
    <source>
        <dbReference type="Proteomes" id="UP000281128"/>
    </source>
</evidence>
<dbReference type="AlphaFoldDB" id="A0A3A8BA13"/>
<proteinExistence type="predicted"/>
<accession>A0A3A8BA13</accession>
<dbReference type="OrthoDB" id="7727094at2"/>
<dbReference type="PANTHER" id="PTHR38340">
    <property type="entry name" value="S-LAYER PROTEIN"/>
    <property type="match status" value="1"/>
</dbReference>
<comment type="caution">
    <text evidence="4">The sequence shown here is derived from an EMBL/GenBank/DDBJ whole genome shotgun (WGS) entry which is preliminary data.</text>
</comment>
<evidence type="ECO:0000256" key="3">
    <source>
        <dbReference type="SAM" id="MobiDB-lite"/>
    </source>
</evidence>
<dbReference type="InterPro" id="IPR011049">
    <property type="entry name" value="Serralysin-like_metalloprot_C"/>
</dbReference>
<dbReference type="Pfam" id="PF00353">
    <property type="entry name" value="HemolysinCabind"/>
    <property type="match status" value="5"/>
</dbReference>
<dbReference type="PANTHER" id="PTHR38340:SF1">
    <property type="entry name" value="S-LAYER PROTEIN"/>
    <property type="match status" value="1"/>
</dbReference>
<dbReference type="PROSITE" id="PS00330">
    <property type="entry name" value="HEMOLYSIN_CALCIUM"/>
    <property type="match status" value="4"/>
</dbReference>
<evidence type="ECO:0000256" key="2">
    <source>
        <dbReference type="ARBA" id="ARBA00022525"/>
    </source>
</evidence>
<dbReference type="GO" id="GO:0005509">
    <property type="term" value="F:calcium ion binding"/>
    <property type="evidence" value="ECO:0007669"/>
    <property type="project" value="InterPro"/>
</dbReference>
<gene>
    <name evidence="4" type="ORF">D6850_10385</name>
</gene>
<keyword evidence="5" id="KW-1185">Reference proteome</keyword>
<protein>
    <submittedName>
        <fullName evidence="4">Calcium-binding protein</fullName>
    </submittedName>
</protein>
<comment type="subcellular location">
    <subcellularLocation>
        <location evidence="1">Secreted</location>
    </subcellularLocation>
</comment>
<name>A0A3A8BA13_9RHOB</name>
<dbReference type="EMBL" id="RAPE01000002">
    <property type="protein sequence ID" value="RKF15233.1"/>
    <property type="molecule type" value="Genomic_DNA"/>
</dbReference>
<dbReference type="InterPro" id="IPR001343">
    <property type="entry name" value="Hemolysn_Ca-bd"/>
</dbReference>
<dbReference type="Gene3D" id="2.150.10.10">
    <property type="entry name" value="Serralysin-like metalloprotease, C-terminal"/>
    <property type="match status" value="5"/>
</dbReference>
<feature type="region of interest" description="Disordered" evidence="3">
    <location>
        <begin position="461"/>
        <end position="488"/>
    </location>
</feature>
<evidence type="ECO:0000256" key="1">
    <source>
        <dbReference type="ARBA" id="ARBA00004613"/>
    </source>
</evidence>
<organism evidence="4 5">
    <name type="scientific">Roseovarius spongiae</name>
    <dbReference type="NCBI Taxonomy" id="2320272"/>
    <lineage>
        <taxon>Bacteria</taxon>
        <taxon>Pseudomonadati</taxon>
        <taxon>Pseudomonadota</taxon>
        <taxon>Alphaproteobacteria</taxon>
        <taxon>Rhodobacterales</taxon>
        <taxon>Roseobacteraceae</taxon>
        <taxon>Roseovarius</taxon>
    </lineage>
</organism>
<dbReference type="PRINTS" id="PR00313">
    <property type="entry name" value="CABNDNGRPT"/>
</dbReference>
<keyword evidence="2" id="KW-0964">Secreted</keyword>
<sequence length="1212" mass="125189">MTTHVLSGFSVTYDGSDNVTAVGSATLNLRFNDSVTSFSYTVVGAPAPGDLPEVEVLPDPDAALMNGAPIPMTSETSFGYIETSAGITHILAVEFGGVDYIFQIGGVLLTEPTTVAEFNALDASITGIGQSTGSYAPGQSIALATIPGHSSFEAEVINGTAGSELLLGGAGDDTVDGMGGDDTIDGGDGNDQIVVGEGNPVILGSAGSDTIDFGGLSNGYAILDYSGFGLSATAAIDVIIDGVANTGSIEKVEEGSGVALGIDMITEVDNPMYAGWYNGGLHISGTLYGDDFEIVSPSNSWISIAPGAGNDHIIADVAGGDRGVRLDYRDAPGGVTADLASGTISDGFGSTDTITGSISELRTGNGNDSVLGSSGNDRFILSGGTDTVDGAGGNDLVRYDRSPVDSGVTVDLAAGTATGTWNGTGFTHNLSNIEDIRGGNFADTIIGDGANNYFRGNDGDDTLDGASGNDTLDGGGGNDSLSGGDGHDLLLGGQGDDSLYGGLGDDTLVGGDGDDYLNSGDSAGASETEYDVVLPGRGVNTVDFSQVLNGYVSVDTRDVADSLAQGGLITINGVSNSGSIYYTSSHQTTFTNVVNPLLSGWTTGGLSIKDSSFDDVYDITLGANQWMQIQGNALGSSTYNVSGPQILRLDYGGLLTAINVDLNLGSNQINKGSGNYDTINGAVWEVRGGGGDDVITGTGTDEGFIGGGGANVMDGGGGFDRLRYSHDPYDSGITMNMNAGSVSGTWNGFAFTDTVSNMEHLVGTQHDDLMLGNNAVDELIDGDSGDDIIDGGGGNDTLTGGSGADTFIFGAGDGNDSITDFGLTDTLDVSDMGLTEVELNAIYNAATDTGGGAQVDYGNGTVVTFQGRTAAEIKAAFATNTPPVATIEDQTLSPLYWVRLSDVLSYSDPDGDPATQYGLFDGEGSNNNWWIEGIGLVDATSDVANGYTTSAAASDIWLKGDASGSTQTMFIRAHDGTDWGAWDDFTLTTEATNTPPVATIEDQTVAPVHWIRLSDVLSYSDPDGDPATQYGLFDGEGSNNNWWIEGIGLVDATSDVANGYTTSAAASDIWLKGDASGSTQTMFIRAHDGTDWGAWDDFTLTTEAPGNTAPTLTVEDQTIGADIWQLFDSSIFTFNDVDGDTLQKIEVWDDEDEHSWWITDDYVDATTGYETSDIANTRFQGAAEADVQTLWVRGFDGTDWSGWDSFELTTTV</sequence>
<dbReference type="GO" id="GO:0005576">
    <property type="term" value="C:extracellular region"/>
    <property type="evidence" value="ECO:0007669"/>
    <property type="project" value="UniProtKB-SubCell"/>
</dbReference>
<evidence type="ECO:0000313" key="4">
    <source>
        <dbReference type="EMBL" id="RKF15233.1"/>
    </source>
</evidence>
<dbReference type="SUPFAM" id="SSF51120">
    <property type="entry name" value="beta-Roll"/>
    <property type="match status" value="4"/>
</dbReference>
<dbReference type="InterPro" id="IPR050557">
    <property type="entry name" value="RTX_toxin/Mannuronan_C5-epim"/>
</dbReference>
<dbReference type="Proteomes" id="UP000281128">
    <property type="component" value="Unassembled WGS sequence"/>
</dbReference>
<dbReference type="RefSeq" id="WP_121166491.1">
    <property type="nucleotide sequence ID" value="NZ_RAPE01000002.1"/>
</dbReference>
<dbReference type="InterPro" id="IPR018511">
    <property type="entry name" value="Hemolysin-typ_Ca-bd_CS"/>
</dbReference>